<keyword evidence="2" id="KW-1185">Reference proteome</keyword>
<dbReference type="InterPro" id="IPR019734">
    <property type="entry name" value="TPR_rpt"/>
</dbReference>
<sequence length="949" mass="109436">MLHPTTSYIPGYDDEENCKITDDTQDMTRYQNKDLLSSLYGIFHNKEIETKLNLSDNDTDQDSDIQDLLMMGYNRSRLTKKKKRKSDKELKRKTGSTPVNVSPEVEKLLQKANDAYLAKKFMLAIEILEEVVKKAPGLHDPFHMLGLIYEQELDDKAKAAEFYFLAAHLVVNDIYLWKRIGQMSCELEMWERAIYCYKRCLRNISNSDNQGELDEFTQIEDEIRFELSNAYLKTNNIIHCIQQLKILFRRHPGDPLLGKELAKCYHQIGKLNMAAEVLESCLIEETDLHIINMLCEVYIDLKLYQKCLDLVQNMLISKNFENTNNSESNKCQLSSFEKTDIRHLILTLPIDISVKYAVSGLYIGNSSVADELTTILKESNMEKIEVTDLHQSLGDAYFAVKIYNLSKDHYEIIYHTDGYERSIALSIKYAYSLQSLGNFKEAAQILEDSLTENKHQIESFEVYKAKALLASLYSKMGYTKLGEKLIYTMKYEDLVQMGDLSQPIPQELRCNMILELFSKMKSLFTNITVQFSTQIDFVDKAINPPKLSQISPEICGTADMFEYLIKEFLTDIKRVGQKLYSKKFKEHDKETNYEQNSVNNTNLGDVLENVDLSLQHTSDSTSKGSKKLQSRVNIPTSKIRSELGIVTLGEILTSEDEYWEFLTYGAIVLQWNEKYNVAVEVFEKILNNIKMFKPEIYLDRLKAAKNSIHNLIISLAFNGGLWRTLLSYLRLEFNKKTTINKHLSGMIGRILLVPHIFNSCVKHNNFRRGVLLEKEVISETRSWIQRQSPQFSNEAELNLITAHLYVISNRIGMAVLEYTKAHRSAPFDNLIVLCLGISFISLATAKDTKNRQSAVLKGFAFISRYIQGRLSIFGHNPLFKAECLYNKARAYHQINLKTEAILLYTRCIETLQNIKSQNKDLDFTQLMNSSLYNLSLLVNDKQIQNLIIW</sequence>
<dbReference type="GO" id="GO:0006383">
    <property type="term" value="P:transcription by RNA polymerase III"/>
    <property type="evidence" value="ECO:0007669"/>
    <property type="project" value="InterPro"/>
</dbReference>
<dbReference type="InterPro" id="IPR039340">
    <property type="entry name" value="Tfc4/TFIIIC-102/Sfc4"/>
</dbReference>
<dbReference type="PANTHER" id="PTHR23082">
    <property type="entry name" value="TRANSCRIPTION INITIATION FACTOR IIIC TFIIIC , POLYPEPTIDE 3-RELATED"/>
    <property type="match status" value="1"/>
</dbReference>
<dbReference type="eggNOG" id="KOG2076">
    <property type="taxonomic scope" value="Eukaryota"/>
</dbReference>
<gene>
    <name evidence="1" type="ORF">CMU_040600</name>
</gene>
<dbReference type="PANTHER" id="PTHR23082:SF0">
    <property type="entry name" value="GENERAL TRANSCRIPTION FACTOR 3C POLYPEPTIDE 3"/>
    <property type="match status" value="1"/>
</dbReference>
<dbReference type="STRING" id="441375.B6A9V0"/>
<organism evidence="1 2">
    <name type="scientific">Cryptosporidium muris (strain RN66)</name>
    <dbReference type="NCBI Taxonomy" id="441375"/>
    <lineage>
        <taxon>Eukaryota</taxon>
        <taxon>Sar</taxon>
        <taxon>Alveolata</taxon>
        <taxon>Apicomplexa</taxon>
        <taxon>Conoidasida</taxon>
        <taxon>Coccidia</taxon>
        <taxon>Eucoccidiorida</taxon>
        <taxon>Eimeriorina</taxon>
        <taxon>Cryptosporidiidae</taxon>
        <taxon>Cryptosporidium</taxon>
    </lineage>
</organism>
<protein>
    <submittedName>
        <fullName evidence="1">TPR repeat-containing protein</fullName>
    </submittedName>
</protein>
<dbReference type="GeneID" id="6994610"/>
<dbReference type="SUPFAM" id="SSF48452">
    <property type="entry name" value="TPR-like"/>
    <property type="match status" value="3"/>
</dbReference>
<name>B6A9V0_CRYMR</name>
<dbReference type="Proteomes" id="UP000001460">
    <property type="component" value="Unassembled WGS sequence"/>
</dbReference>
<dbReference type="Gene3D" id="1.25.40.10">
    <property type="entry name" value="Tetratricopeptide repeat domain"/>
    <property type="match status" value="2"/>
</dbReference>
<proteinExistence type="predicted"/>
<accession>B6A9V0</accession>
<dbReference type="OrthoDB" id="9991317at2759"/>
<evidence type="ECO:0000313" key="1">
    <source>
        <dbReference type="EMBL" id="EEA04991.1"/>
    </source>
</evidence>
<dbReference type="RefSeq" id="XP_002139340.1">
    <property type="nucleotide sequence ID" value="XM_002139304.1"/>
</dbReference>
<dbReference type="AlphaFoldDB" id="B6A9V0"/>
<dbReference type="EMBL" id="DS989726">
    <property type="protein sequence ID" value="EEA04991.1"/>
    <property type="molecule type" value="Genomic_DNA"/>
</dbReference>
<dbReference type="OMA" id="SSPNMKF"/>
<dbReference type="VEuPathDB" id="CryptoDB:CMU_040600"/>
<dbReference type="InterPro" id="IPR011990">
    <property type="entry name" value="TPR-like_helical_dom_sf"/>
</dbReference>
<evidence type="ECO:0000313" key="2">
    <source>
        <dbReference type="Proteomes" id="UP000001460"/>
    </source>
</evidence>
<dbReference type="SMART" id="SM00028">
    <property type="entry name" value="TPR"/>
    <property type="match status" value="4"/>
</dbReference>
<dbReference type="GO" id="GO:0000127">
    <property type="term" value="C:transcription factor TFIIIC complex"/>
    <property type="evidence" value="ECO:0007669"/>
    <property type="project" value="TreeGrafter"/>
</dbReference>
<reference evidence="1" key="1">
    <citation type="submission" date="2008-06" db="EMBL/GenBank/DDBJ databases">
        <authorList>
            <person name="Lorenzi H."/>
            <person name="Inman J."/>
            <person name="Miller J."/>
            <person name="Schobel S."/>
            <person name="Amedeo P."/>
            <person name="Caler E.V."/>
            <person name="da Silva J."/>
        </authorList>
    </citation>
    <scope>NUCLEOTIDE SEQUENCE [LARGE SCALE GENOMIC DNA]</scope>
    <source>
        <strain evidence="1">RN66</strain>
    </source>
</reference>